<protein>
    <submittedName>
        <fullName evidence="3">Beta-hexosaminidase</fullName>
        <ecNumber evidence="3">3.2.1.52</ecNumber>
    </submittedName>
</protein>
<dbReference type="Pfam" id="PF00144">
    <property type="entry name" value="Beta-lactamase"/>
    <property type="match status" value="1"/>
</dbReference>
<feature type="domain" description="Beta-lactamase-related" evidence="2">
    <location>
        <begin position="8"/>
        <end position="210"/>
    </location>
</feature>
<dbReference type="PANTHER" id="PTHR43283:SF11">
    <property type="entry name" value="BETA-LACTAMASE-RELATED DOMAIN-CONTAINING PROTEIN"/>
    <property type="match status" value="1"/>
</dbReference>
<evidence type="ECO:0000259" key="2">
    <source>
        <dbReference type="Pfam" id="PF00144"/>
    </source>
</evidence>
<reference evidence="3" key="1">
    <citation type="submission" date="2019-03" db="EMBL/GenBank/DDBJ databases">
        <title>Single cell metagenomics reveals metabolic interactions within the superorganism composed of flagellate Streblomastix strix and complex community of Bacteroidetes bacteria on its surface.</title>
        <authorList>
            <person name="Treitli S.C."/>
            <person name="Kolisko M."/>
            <person name="Husnik F."/>
            <person name="Keeling P."/>
            <person name="Hampl V."/>
        </authorList>
    </citation>
    <scope>NUCLEOTIDE SEQUENCE</scope>
    <source>
        <strain evidence="3">STM</strain>
    </source>
</reference>
<dbReference type="InterPro" id="IPR012338">
    <property type="entry name" value="Beta-lactam/transpept-like"/>
</dbReference>
<dbReference type="InterPro" id="IPR001466">
    <property type="entry name" value="Beta-lactam-related"/>
</dbReference>
<dbReference type="AlphaFoldDB" id="A0A5J4PSW7"/>
<comment type="caution">
    <text evidence="3">The sequence shown here is derived from an EMBL/GenBank/DDBJ whole genome shotgun (WGS) entry which is preliminary data.</text>
</comment>
<gene>
    <name evidence="3" type="ORF">EZS27_036992</name>
</gene>
<feature type="non-terminal residue" evidence="3">
    <location>
        <position position="1"/>
    </location>
</feature>
<keyword evidence="3" id="KW-0326">Glycosidase</keyword>
<dbReference type="Gene3D" id="3.40.710.10">
    <property type="entry name" value="DD-peptidase/beta-lactamase superfamily"/>
    <property type="match status" value="1"/>
</dbReference>
<dbReference type="SUPFAM" id="SSF56601">
    <property type="entry name" value="beta-lactamase/transpeptidase-like"/>
    <property type="match status" value="1"/>
</dbReference>
<evidence type="ECO:0000313" key="3">
    <source>
        <dbReference type="EMBL" id="KAA6312000.1"/>
    </source>
</evidence>
<dbReference type="EC" id="3.2.1.52" evidence="3"/>
<dbReference type="InterPro" id="IPR050789">
    <property type="entry name" value="Diverse_Enzym_Activities"/>
</dbReference>
<sequence length="242" mass="27708">NDSFKEVAMQEIINTPLKDKRYRYSCINFILLQQIVERLSGMPLDAFLAKEFYEPMRLKRTAFQPLRYFSKEEVIPSTTDLFLRKTVIHGYVHDEQAAFLGGVSGNAGLFSTAHEIARIYQMILNNGELDGYRYLSEETCRLFTTKTSDISHRGLGFNRPIIGDPKRSPCSGLAPASVYGHTGFTGTCVWVDPENSLVYVFLSNRLYPNAWVNTLSTLNIRERIQDTIYQSLSFEKRDSQTF</sequence>
<proteinExistence type="predicted"/>
<dbReference type="EMBL" id="SNRY01006701">
    <property type="protein sequence ID" value="KAA6312000.1"/>
    <property type="molecule type" value="Genomic_DNA"/>
</dbReference>
<dbReference type="GO" id="GO:0004563">
    <property type="term" value="F:beta-N-acetylhexosaminidase activity"/>
    <property type="evidence" value="ECO:0007669"/>
    <property type="project" value="UniProtKB-EC"/>
</dbReference>
<organism evidence="3">
    <name type="scientific">termite gut metagenome</name>
    <dbReference type="NCBI Taxonomy" id="433724"/>
    <lineage>
        <taxon>unclassified sequences</taxon>
        <taxon>metagenomes</taxon>
        <taxon>organismal metagenomes</taxon>
    </lineage>
</organism>
<keyword evidence="1 3" id="KW-0378">Hydrolase</keyword>
<name>A0A5J4PSW7_9ZZZZ</name>
<accession>A0A5J4PSW7</accession>
<evidence type="ECO:0000256" key="1">
    <source>
        <dbReference type="ARBA" id="ARBA00022801"/>
    </source>
</evidence>
<dbReference type="PANTHER" id="PTHR43283">
    <property type="entry name" value="BETA-LACTAMASE-RELATED"/>
    <property type="match status" value="1"/>
</dbReference>